<dbReference type="PANTHER" id="PTHR22770">
    <property type="entry name" value="UBIQUITIN CONJUGATING ENZYME 7 INTERACTING PROTEIN-RELATED"/>
    <property type="match status" value="1"/>
</dbReference>
<dbReference type="InterPro" id="IPR002867">
    <property type="entry name" value="IBR_dom"/>
</dbReference>
<dbReference type="InterPro" id="IPR047545">
    <property type="entry name" value="BRcat_RBR_RNF216"/>
</dbReference>
<dbReference type="AlphaFoldDB" id="A0A6P4Y7M7"/>
<dbReference type="InterPro" id="IPR013083">
    <property type="entry name" value="Znf_RING/FYVE/PHD"/>
</dbReference>
<evidence type="ECO:0000256" key="3">
    <source>
        <dbReference type="ARBA" id="ARBA00022723"/>
    </source>
</evidence>
<dbReference type="CDD" id="cd20353">
    <property type="entry name" value="Rcat_RBR_RNF216"/>
    <property type="match status" value="1"/>
</dbReference>
<dbReference type="RefSeq" id="XP_019614767.1">
    <property type="nucleotide sequence ID" value="XM_019759208.1"/>
</dbReference>
<feature type="region of interest" description="Disordered" evidence="8">
    <location>
        <begin position="180"/>
        <end position="245"/>
    </location>
</feature>
<name>A0A6P4Y7M7_BRABE</name>
<dbReference type="SUPFAM" id="SSF57850">
    <property type="entry name" value="RING/U-box"/>
    <property type="match status" value="3"/>
</dbReference>
<dbReference type="GO" id="GO:0016740">
    <property type="term" value="F:transferase activity"/>
    <property type="evidence" value="ECO:0007669"/>
    <property type="project" value="UniProtKB-KW"/>
</dbReference>
<dbReference type="PROSITE" id="PS51873">
    <property type="entry name" value="TRIAD"/>
    <property type="match status" value="1"/>
</dbReference>
<evidence type="ECO:0000256" key="8">
    <source>
        <dbReference type="SAM" id="MobiDB-lite"/>
    </source>
</evidence>
<dbReference type="Pfam" id="PF26191">
    <property type="entry name" value="RING-HC_RBR_RNF216"/>
    <property type="match status" value="1"/>
</dbReference>
<proteinExistence type="predicted"/>
<keyword evidence="3" id="KW-0479">Metal-binding</keyword>
<evidence type="ECO:0000256" key="1">
    <source>
        <dbReference type="ARBA" id="ARBA00004906"/>
    </source>
</evidence>
<dbReference type="InterPro" id="IPR047546">
    <property type="entry name" value="Rcat_RBR_RNF216"/>
</dbReference>
<sequence length="889" mass="100036">MAEQMYSCAGPSVFRGNFGNSVNNRGPSVSSPARAGPVLTEDEQAGPVLTEDEQWVVMQLAQVFPHLSQRALRAAVTADNQAELLARHILLNRCIDSLLDKQASPVSVSDGKDDTDDDDDVPTGDSTMEDLPEDIVDLTTYSGVEVGNQGDTVIDADAHVERVGVGAKPKKLLLPAPVLINDSSEEDDENGDDRVVIPGTPELEEPEPDPQDTPPAPVAQQPPTLEQQQADTATQVPPTLKQQQADTATQVMEMFPDVEAGYVRELVTRYWHFPHPLNVCCDYLLEHPDYPKAPKVPQPAAAASKSQDKTNQPDYFKEYSSQVSHIYRNQVLATLQNEYRRISVKDLRTILCFYKFHYAPAKKFIQENILAKLPDAQVNSPQPRVNKRRSLETQNGQCDEVQVSLEDERGPHHTRTFTVRLLKLVRVKGTLDKKNLCKELKEEMAFVEERTRQQKEEADHLLALRLNEEQYEAAGQMIECGCCYGEVTFEDMVQCYDGHLFCVDCLKNYTKEKVFGSGQASLSCMTDGCDSTFPMGQLEKALPENMLKKYEERLEEENINLAGLDDLVRCPSCDYAAILAEGDKVFRCQNPECMKQTCRHCKEDWAEHFGIPCKEVERADDTKFRTSIEEKMTEAKIRTCHQCKASFTKHDGCNKMTCRCLAKMCYVCRKPIKDYNHFCRHARNPGEPCQICTACSLWTSTEEDDERAMEEIQKAAREQKKAEGKDRVADRLGPPPSPKRPRVEVVPPGAGPPRPPVVGQNQPAAAQGVQMQPGNQPQFQNAPRPGMPAWNMPPHPVPHFGPPPHQPPHRPVNIPGPPHHAHPNLHNAHGQVAHRMERMVEMQRERQRMMHENLQHLHQGLQNLNQRIHQQQQVLAPHMHAPPPNQPFL</sequence>
<evidence type="ECO:0000256" key="6">
    <source>
        <dbReference type="ARBA" id="ARBA00022786"/>
    </source>
</evidence>
<keyword evidence="4" id="KW-0677">Repeat</keyword>
<dbReference type="InterPro" id="IPR051628">
    <property type="entry name" value="LUBAC_E3_Ligases"/>
</dbReference>
<reference evidence="11" key="1">
    <citation type="submission" date="2025-08" db="UniProtKB">
        <authorList>
            <consortium name="RefSeq"/>
        </authorList>
    </citation>
    <scope>IDENTIFICATION</scope>
    <source>
        <tissue evidence="11">Gonad</tissue>
    </source>
</reference>
<keyword evidence="10" id="KW-1185">Reference proteome</keyword>
<dbReference type="CDD" id="cd20339">
    <property type="entry name" value="BRcat_RBR_RNF216"/>
    <property type="match status" value="1"/>
</dbReference>
<keyword evidence="2" id="KW-0808">Transferase</keyword>
<feature type="compositionally biased region" description="Basic and acidic residues" evidence="8">
    <location>
        <begin position="709"/>
        <end position="730"/>
    </location>
</feature>
<dbReference type="InterPro" id="IPR058758">
    <property type="entry name" value="UBA_RNF216"/>
</dbReference>
<organism evidence="10 11">
    <name type="scientific">Branchiostoma belcheri</name>
    <name type="common">Amphioxus</name>
    <dbReference type="NCBI Taxonomy" id="7741"/>
    <lineage>
        <taxon>Eukaryota</taxon>
        <taxon>Metazoa</taxon>
        <taxon>Chordata</taxon>
        <taxon>Cephalochordata</taxon>
        <taxon>Leptocardii</taxon>
        <taxon>Amphioxiformes</taxon>
        <taxon>Branchiostomatidae</taxon>
        <taxon>Branchiostoma</taxon>
    </lineage>
</organism>
<dbReference type="GO" id="GO:0008270">
    <property type="term" value="F:zinc ion binding"/>
    <property type="evidence" value="ECO:0007669"/>
    <property type="project" value="UniProtKB-KW"/>
</dbReference>
<gene>
    <name evidence="11" type="primary">LOC109462649</name>
</gene>
<dbReference type="InterPro" id="IPR047544">
    <property type="entry name" value="RING-HC_RBR_RNF216"/>
</dbReference>
<evidence type="ECO:0000256" key="5">
    <source>
        <dbReference type="ARBA" id="ARBA00022771"/>
    </source>
</evidence>
<dbReference type="SMART" id="SM00647">
    <property type="entry name" value="IBR"/>
    <property type="match status" value="1"/>
</dbReference>
<keyword evidence="5" id="KW-0863">Zinc-finger</keyword>
<accession>A0A6P4Y7M7</accession>
<dbReference type="Gene3D" id="3.30.40.10">
    <property type="entry name" value="Zinc/RING finger domain, C3HC4 (zinc finger)"/>
    <property type="match status" value="1"/>
</dbReference>
<dbReference type="Pfam" id="PF26112">
    <property type="entry name" value="UBA_RNF216"/>
    <property type="match status" value="1"/>
</dbReference>
<dbReference type="KEGG" id="bbel:109462649"/>
<evidence type="ECO:0000256" key="7">
    <source>
        <dbReference type="ARBA" id="ARBA00022833"/>
    </source>
</evidence>
<dbReference type="Proteomes" id="UP000515135">
    <property type="component" value="Unplaced"/>
</dbReference>
<dbReference type="InterPro" id="IPR044066">
    <property type="entry name" value="TRIAD_supradom"/>
</dbReference>
<dbReference type="OrthoDB" id="10009520at2759"/>
<protein>
    <submittedName>
        <fullName evidence="11">E3 ubiquitin-protein ligase RNF216-like</fullName>
    </submittedName>
</protein>
<dbReference type="PANTHER" id="PTHR22770:SF47">
    <property type="entry name" value="E3 UBIQUITIN-PROTEIN LIGASE RNF216"/>
    <property type="match status" value="1"/>
</dbReference>
<feature type="region of interest" description="Disordered" evidence="8">
    <location>
        <begin position="706"/>
        <end position="780"/>
    </location>
</feature>
<evidence type="ECO:0000256" key="2">
    <source>
        <dbReference type="ARBA" id="ARBA00022679"/>
    </source>
</evidence>
<feature type="compositionally biased region" description="Polar residues" evidence="8">
    <location>
        <begin position="760"/>
        <end position="780"/>
    </location>
</feature>
<evidence type="ECO:0000313" key="10">
    <source>
        <dbReference type="Proteomes" id="UP000515135"/>
    </source>
</evidence>
<evidence type="ECO:0000256" key="4">
    <source>
        <dbReference type="ARBA" id="ARBA00022737"/>
    </source>
</evidence>
<evidence type="ECO:0000259" key="9">
    <source>
        <dbReference type="PROSITE" id="PS51873"/>
    </source>
</evidence>
<dbReference type="CDD" id="cd16630">
    <property type="entry name" value="RING-HC_RBR_RNF216"/>
    <property type="match status" value="1"/>
</dbReference>
<keyword evidence="6" id="KW-0833">Ubl conjugation pathway</keyword>
<dbReference type="GeneID" id="109462649"/>
<keyword evidence="7" id="KW-0862">Zinc</keyword>
<feature type="compositionally biased region" description="Acidic residues" evidence="8">
    <location>
        <begin position="113"/>
        <end position="130"/>
    </location>
</feature>
<comment type="pathway">
    <text evidence="1">Protein modification; protein ubiquitination.</text>
</comment>
<dbReference type="Gene3D" id="1.20.120.1750">
    <property type="match status" value="1"/>
</dbReference>
<dbReference type="Pfam" id="PF26200">
    <property type="entry name" value="Rcat_RNF216"/>
    <property type="match status" value="1"/>
</dbReference>
<feature type="region of interest" description="Disordered" evidence="8">
    <location>
        <begin position="104"/>
        <end position="130"/>
    </location>
</feature>
<evidence type="ECO:0000313" key="11">
    <source>
        <dbReference type="RefSeq" id="XP_019614767.1"/>
    </source>
</evidence>
<feature type="compositionally biased region" description="Polar residues" evidence="8">
    <location>
        <begin position="226"/>
        <end position="245"/>
    </location>
</feature>
<feature type="domain" description="RING-type" evidence="9">
    <location>
        <begin position="476"/>
        <end position="693"/>
    </location>
</feature>